<dbReference type="AlphaFoldDB" id="F2BWE7"/>
<dbReference type="GO" id="GO:0003677">
    <property type="term" value="F:DNA binding"/>
    <property type="evidence" value="ECO:0007669"/>
    <property type="project" value="UniProtKB-KW"/>
</dbReference>
<dbReference type="Gene3D" id="3.40.190.290">
    <property type="match status" value="1"/>
</dbReference>
<feature type="domain" description="HTH lysR-type" evidence="5">
    <location>
        <begin position="1"/>
        <end position="62"/>
    </location>
</feature>
<dbReference type="PANTHER" id="PTHR30419">
    <property type="entry name" value="HTH-TYPE TRANSCRIPTIONAL REGULATOR YBHD"/>
    <property type="match status" value="1"/>
</dbReference>
<organism evidence="6 7">
    <name type="scientific">Dialister micraerophilus DSM 19965</name>
    <dbReference type="NCBI Taxonomy" id="888062"/>
    <lineage>
        <taxon>Bacteria</taxon>
        <taxon>Bacillati</taxon>
        <taxon>Bacillota</taxon>
        <taxon>Negativicutes</taxon>
        <taxon>Veillonellales</taxon>
        <taxon>Veillonellaceae</taxon>
        <taxon>Dialister</taxon>
    </lineage>
</organism>
<evidence type="ECO:0000256" key="2">
    <source>
        <dbReference type="ARBA" id="ARBA00023015"/>
    </source>
</evidence>
<keyword evidence="4" id="KW-0804">Transcription</keyword>
<evidence type="ECO:0000256" key="3">
    <source>
        <dbReference type="ARBA" id="ARBA00023125"/>
    </source>
</evidence>
<evidence type="ECO:0000313" key="6">
    <source>
        <dbReference type="EMBL" id="EGF14814.1"/>
    </source>
</evidence>
<dbReference type="FunFam" id="1.10.10.10:FF:000001">
    <property type="entry name" value="LysR family transcriptional regulator"/>
    <property type="match status" value="1"/>
</dbReference>
<proteinExistence type="inferred from homology"/>
<sequence length="304" mass="34621">MPMKLTLLGLRYFQKIAELQHITRAAEILHISQPSLSHIVKVMETELGVPLFERRGRNIVLTHYGEILLLHTNHIMEELDAAKKEIARIKEKQKMTVKISISSNSITFPAFLTTFHRHHPEIHFEIHQKTNQLSKTSAKSADLFFTTSFTPPKGKNIVTLLKENIILALAETDENTKKTSCKLEDYKNSGFISLEPSKTGETITDHFCQKAGFVPQTILESDSITAVTEFIRAGLGISLVPEITWHGLRGTQIKLLQIESPKCERYLNLSWTEGKELSEPAKIVKEFIIQNFMEFAKNYTYKKG</sequence>
<dbReference type="PRINTS" id="PR00039">
    <property type="entry name" value="HTHLYSR"/>
</dbReference>
<gene>
    <name evidence="6" type="ORF">HMPREF9083_0514</name>
</gene>
<dbReference type="SUPFAM" id="SSF46785">
    <property type="entry name" value="Winged helix' DNA-binding domain"/>
    <property type="match status" value="1"/>
</dbReference>
<evidence type="ECO:0000259" key="5">
    <source>
        <dbReference type="PROSITE" id="PS50931"/>
    </source>
</evidence>
<dbReference type="eggNOG" id="COG0583">
    <property type="taxonomic scope" value="Bacteria"/>
</dbReference>
<protein>
    <submittedName>
        <fullName evidence="6">LysR family transcriptional regulator</fullName>
    </submittedName>
</protein>
<keyword evidence="2" id="KW-0805">Transcription regulation</keyword>
<comment type="similarity">
    <text evidence="1">Belongs to the LysR transcriptional regulatory family.</text>
</comment>
<dbReference type="InterPro" id="IPR036388">
    <property type="entry name" value="WH-like_DNA-bd_sf"/>
</dbReference>
<dbReference type="Pfam" id="PF00126">
    <property type="entry name" value="HTH_1"/>
    <property type="match status" value="1"/>
</dbReference>
<dbReference type="PANTHER" id="PTHR30419:SF28">
    <property type="entry name" value="HTH-TYPE TRANSCRIPTIONAL REGULATOR BSDA"/>
    <property type="match status" value="1"/>
</dbReference>
<dbReference type="InterPro" id="IPR050950">
    <property type="entry name" value="HTH-type_LysR_regulators"/>
</dbReference>
<keyword evidence="3" id="KW-0238">DNA-binding</keyword>
<dbReference type="Gene3D" id="1.10.10.10">
    <property type="entry name" value="Winged helix-like DNA-binding domain superfamily/Winged helix DNA-binding domain"/>
    <property type="match status" value="1"/>
</dbReference>
<dbReference type="GO" id="GO:0003700">
    <property type="term" value="F:DNA-binding transcription factor activity"/>
    <property type="evidence" value="ECO:0007669"/>
    <property type="project" value="InterPro"/>
</dbReference>
<comment type="caution">
    <text evidence="6">The sequence shown here is derived from an EMBL/GenBank/DDBJ whole genome shotgun (WGS) entry which is preliminary data.</text>
</comment>
<keyword evidence="7" id="KW-1185">Reference proteome</keyword>
<dbReference type="Pfam" id="PF03466">
    <property type="entry name" value="LysR_substrate"/>
    <property type="match status" value="1"/>
</dbReference>
<evidence type="ECO:0000256" key="4">
    <source>
        <dbReference type="ARBA" id="ARBA00023163"/>
    </source>
</evidence>
<accession>F2BWE7</accession>
<dbReference type="EMBL" id="AFBB01000009">
    <property type="protein sequence ID" value="EGF14814.1"/>
    <property type="molecule type" value="Genomic_DNA"/>
</dbReference>
<evidence type="ECO:0000256" key="1">
    <source>
        <dbReference type="ARBA" id="ARBA00009437"/>
    </source>
</evidence>
<dbReference type="GO" id="GO:0005829">
    <property type="term" value="C:cytosol"/>
    <property type="evidence" value="ECO:0007669"/>
    <property type="project" value="TreeGrafter"/>
</dbReference>
<evidence type="ECO:0000313" key="7">
    <source>
        <dbReference type="Proteomes" id="UP000003503"/>
    </source>
</evidence>
<dbReference type="SUPFAM" id="SSF53850">
    <property type="entry name" value="Periplasmic binding protein-like II"/>
    <property type="match status" value="1"/>
</dbReference>
<dbReference type="HOGENOM" id="CLU_039613_6_2_9"/>
<dbReference type="STRING" id="888062.HMPREF9083_0514"/>
<dbReference type="InterPro" id="IPR000847">
    <property type="entry name" value="LysR_HTH_N"/>
</dbReference>
<dbReference type="Proteomes" id="UP000003503">
    <property type="component" value="Unassembled WGS sequence"/>
</dbReference>
<dbReference type="InterPro" id="IPR005119">
    <property type="entry name" value="LysR_subst-bd"/>
</dbReference>
<reference evidence="6 7" key="1">
    <citation type="submission" date="2011-02" db="EMBL/GenBank/DDBJ databases">
        <authorList>
            <person name="Muzny D."/>
            <person name="Qin X."/>
            <person name="Deng J."/>
            <person name="Jiang H."/>
            <person name="Liu Y."/>
            <person name="Qu J."/>
            <person name="Song X.-Z."/>
            <person name="Zhang L."/>
            <person name="Thornton R."/>
            <person name="Coyle M."/>
            <person name="Francisco L."/>
            <person name="Jackson L."/>
            <person name="Javaid M."/>
            <person name="Korchina V."/>
            <person name="Kovar C."/>
            <person name="Mata R."/>
            <person name="Mathew T."/>
            <person name="Ngo R."/>
            <person name="Nguyen L."/>
            <person name="Nguyen N."/>
            <person name="Okwuonu G."/>
            <person name="Ongeri F."/>
            <person name="Pham C."/>
            <person name="Simmons D."/>
            <person name="Wilczek-Boney K."/>
            <person name="Hale W."/>
            <person name="Jakkamsetti A."/>
            <person name="Pham P."/>
            <person name="Ruth R."/>
            <person name="San Lucas F."/>
            <person name="Warren J."/>
            <person name="Zhang J."/>
            <person name="Zhao Z."/>
            <person name="Zhou C."/>
            <person name="Zhu D."/>
            <person name="Lee S."/>
            <person name="Bess C."/>
            <person name="Blankenburg K."/>
            <person name="Forbes L."/>
            <person name="Fu Q."/>
            <person name="Gubbala S."/>
            <person name="Hirani K."/>
            <person name="Jayaseelan J.C."/>
            <person name="Lara F."/>
            <person name="Munidasa M."/>
            <person name="Palculict T."/>
            <person name="Patil S."/>
            <person name="Pu L.-L."/>
            <person name="Saada N."/>
            <person name="Tang L."/>
            <person name="Weissenberger G."/>
            <person name="Zhu Y."/>
            <person name="Hemphill L."/>
            <person name="Shang Y."/>
            <person name="Youmans B."/>
            <person name="Ayvaz T."/>
            <person name="Ross M."/>
            <person name="Santibanez J."/>
            <person name="Aqrawi P."/>
            <person name="Gross S."/>
            <person name="Joshi V."/>
            <person name="Fowler G."/>
            <person name="Nazareth L."/>
            <person name="Reid J."/>
            <person name="Worley K."/>
            <person name="Petrosino J."/>
            <person name="Highlander S."/>
            <person name="Gibbs R."/>
        </authorList>
    </citation>
    <scope>NUCLEOTIDE SEQUENCE [LARGE SCALE GENOMIC DNA]</scope>
    <source>
        <strain evidence="6 7">DSM 19965</strain>
    </source>
</reference>
<name>F2BWE7_9FIRM</name>
<dbReference type="PROSITE" id="PS50931">
    <property type="entry name" value="HTH_LYSR"/>
    <property type="match status" value="1"/>
</dbReference>
<dbReference type="InterPro" id="IPR036390">
    <property type="entry name" value="WH_DNA-bd_sf"/>
</dbReference>